<feature type="domain" description="Helix-turn-helix" evidence="1">
    <location>
        <begin position="55"/>
        <end position="102"/>
    </location>
</feature>
<protein>
    <submittedName>
        <fullName evidence="2">Helix-turn-helix domain-containing protein</fullName>
    </submittedName>
</protein>
<dbReference type="Proteomes" id="UP001056455">
    <property type="component" value="Chromosome"/>
</dbReference>
<name>A0ABY4YR35_9MICO</name>
<dbReference type="NCBIfam" id="TIGR01764">
    <property type="entry name" value="excise"/>
    <property type="match status" value="1"/>
</dbReference>
<dbReference type="EMBL" id="CP099489">
    <property type="protein sequence ID" value="USQ79224.1"/>
    <property type="molecule type" value="Genomic_DNA"/>
</dbReference>
<gene>
    <name evidence="2" type="ORF">NF556_16620</name>
</gene>
<organism evidence="2 3">
    <name type="scientific">Ornithinimicrobium faecis</name>
    <dbReference type="NCBI Taxonomy" id="2934158"/>
    <lineage>
        <taxon>Bacteria</taxon>
        <taxon>Bacillati</taxon>
        <taxon>Actinomycetota</taxon>
        <taxon>Actinomycetes</taxon>
        <taxon>Micrococcales</taxon>
        <taxon>Ornithinimicrobiaceae</taxon>
        <taxon>Ornithinimicrobium</taxon>
    </lineage>
</organism>
<keyword evidence="3" id="KW-1185">Reference proteome</keyword>
<dbReference type="Pfam" id="PF12728">
    <property type="entry name" value="HTH_17"/>
    <property type="match status" value="1"/>
</dbReference>
<accession>A0ABY4YR35</accession>
<evidence type="ECO:0000313" key="2">
    <source>
        <dbReference type="EMBL" id="USQ79224.1"/>
    </source>
</evidence>
<dbReference type="RefSeq" id="WP_252592139.1">
    <property type="nucleotide sequence ID" value="NZ_CP099489.1"/>
</dbReference>
<evidence type="ECO:0000313" key="3">
    <source>
        <dbReference type="Proteomes" id="UP001056455"/>
    </source>
</evidence>
<reference evidence="2" key="1">
    <citation type="submission" date="2022-06" db="EMBL/GenBank/DDBJ databases">
        <title>Ornithinimicrobium HY1793.</title>
        <authorList>
            <person name="Huang Y."/>
        </authorList>
    </citation>
    <scope>NUCLEOTIDE SEQUENCE</scope>
    <source>
        <strain evidence="2">HY1793</strain>
    </source>
</reference>
<dbReference type="InterPro" id="IPR010093">
    <property type="entry name" value="SinI_DNA-bd"/>
</dbReference>
<dbReference type="InterPro" id="IPR041657">
    <property type="entry name" value="HTH_17"/>
</dbReference>
<evidence type="ECO:0000259" key="1">
    <source>
        <dbReference type="Pfam" id="PF12728"/>
    </source>
</evidence>
<sequence length="131" mass="14773">METITNGDVPAAQIDQLDQVAEHVGPEMHELLVSLSRCLREGNEIVAVDSDSTITPSRAASSLGMSRSHLYKLLDSGEIPFHRVGRDRRIRFSDLTSFEEQRQSDRHELAERFASQQRTREGAIEELVDLI</sequence>
<proteinExistence type="predicted"/>